<gene>
    <name evidence="2" type="ORF">IAB05_02655</name>
</gene>
<dbReference type="Pfam" id="PF22422">
    <property type="entry name" value="MGH1-like_GH"/>
    <property type="match status" value="1"/>
</dbReference>
<organism evidence="2 3">
    <name type="scientific">Candidatus Stercoripulliclostridium merdigallinarum</name>
    <dbReference type="NCBI Taxonomy" id="2840951"/>
    <lineage>
        <taxon>Bacteria</taxon>
        <taxon>Bacillati</taxon>
        <taxon>Bacillota</taxon>
        <taxon>Clostridia</taxon>
        <taxon>Eubacteriales</taxon>
        <taxon>Candidatus Stercoripulliclostridium</taxon>
    </lineage>
</organism>
<dbReference type="Proteomes" id="UP000824094">
    <property type="component" value="Unassembled WGS sequence"/>
</dbReference>
<dbReference type="EMBL" id="DVNF01000078">
    <property type="protein sequence ID" value="HIU60275.1"/>
    <property type="molecule type" value="Genomic_DNA"/>
</dbReference>
<protein>
    <recommendedName>
        <fullName evidence="1">Mannosylglycerate hydrolase MGH1-like glycoside hydrolase domain-containing protein</fullName>
    </recommendedName>
</protein>
<sequence>AEGVIAAALAGEIDRDRAVLLAGEPAFGALALWTAFIRSRDKALLEDGYDKLCEAFKIDDGLIVSDSIRNEIAYKQTGSPLKILGGEPVYALEFSTYKLLAMEIKSMAAAVLNKIEDKRKLDNIIKAYVKSFNECFYDERLGLYMDRYLSGGFTGVYGAASFLPLITSAVNSIDVLDALLLNLQDTEKFWTKAPVPTVSADHPAYGKPVFDKLSYTAPYMDFTGSAVPGIDYIIYQGLVSKGADTAAAAFARAMANVYSAYFTRYGFVPDRLLPNYKIDPKGSRNSLSGNLIGLIGVQEILDTEYFGTDLKPALRFGTKAGGRHSVFGVTLFGKSIQTEVTDESVSLNVSGKRVFEAIGAPCKVRRFRETEKGLDFYICCEKSLTLTLTYPVFTTAAPDRVLRFNLPAGHFRIAVSDGDFTYTAV</sequence>
<dbReference type="Gene3D" id="1.50.10.10">
    <property type="match status" value="1"/>
</dbReference>
<evidence type="ECO:0000313" key="2">
    <source>
        <dbReference type="EMBL" id="HIU60275.1"/>
    </source>
</evidence>
<dbReference type="GO" id="GO:0005975">
    <property type="term" value="P:carbohydrate metabolic process"/>
    <property type="evidence" value="ECO:0007669"/>
    <property type="project" value="InterPro"/>
</dbReference>
<dbReference type="InterPro" id="IPR008928">
    <property type="entry name" value="6-hairpin_glycosidase_sf"/>
</dbReference>
<dbReference type="AlphaFoldDB" id="A0A9D1SHK4"/>
<comment type="caution">
    <text evidence="2">The sequence shown here is derived from an EMBL/GenBank/DDBJ whole genome shotgun (WGS) entry which is preliminary data.</text>
</comment>
<feature type="domain" description="Mannosylglycerate hydrolase MGH1-like glycoside hydrolase" evidence="1">
    <location>
        <begin position="86"/>
        <end position="257"/>
    </location>
</feature>
<name>A0A9D1SHK4_9FIRM</name>
<reference evidence="2" key="1">
    <citation type="submission" date="2020-10" db="EMBL/GenBank/DDBJ databases">
        <authorList>
            <person name="Gilroy R."/>
        </authorList>
    </citation>
    <scope>NUCLEOTIDE SEQUENCE</scope>
    <source>
        <strain evidence="2">18911</strain>
    </source>
</reference>
<reference evidence="2" key="2">
    <citation type="journal article" date="2021" name="PeerJ">
        <title>Extensive microbial diversity within the chicken gut microbiome revealed by metagenomics and culture.</title>
        <authorList>
            <person name="Gilroy R."/>
            <person name="Ravi A."/>
            <person name="Getino M."/>
            <person name="Pursley I."/>
            <person name="Horton D.L."/>
            <person name="Alikhan N.F."/>
            <person name="Baker D."/>
            <person name="Gharbi K."/>
            <person name="Hall N."/>
            <person name="Watson M."/>
            <person name="Adriaenssens E.M."/>
            <person name="Foster-Nyarko E."/>
            <person name="Jarju S."/>
            <person name="Secka A."/>
            <person name="Antonio M."/>
            <person name="Oren A."/>
            <person name="Chaudhuri R.R."/>
            <person name="La Ragione R."/>
            <person name="Hildebrand F."/>
            <person name="Pallen M.J."/>
        </authorList>
    </citation>
    <scope>NUCLEOTIDE SEQUENCE</scope>
    <source>
        <strain evidence="2">18911</strain>
    </source>
</reference>
<dbReference type="InterPro" id="IPR012341">
    <property type="entry name" value="6hp_glycosidase-like_sf"/>
</dbReference>
<dbReference type="SUPFAM" id="SSF48208">
    <property type="entry name" value="Six-hairpin glycosidases"/>
    <property type="match status" value="1"/>
</dbReference>
<evidence type="ECO:0000313" key="3">
    <source>
        <dbReference type="Proteomes" id="UP000824094"/>
    </source>
</evidence>
<dbReference type="InterPro" id="IPR054491">
    <property type="entry name" value="MGH1-like_GH"/>
</dbReference>
<proteinExistence type="predicted"/>
<accession>A0A9D1SHK4</accession>
<evidence type="ECO:0000259" key="1">
    <source>
        <dbReference type="Pfam" id="PF22422"/>
    </source>
</evidence>
<feature type="non-terminal residue" evidence="2">
    <location>
        <position position="1"/>
    </location>
</feature>